<dbReference type="Pfam" id="PF00198">
    <property type="entry name" value="2-oxoacid_dh"/>
    <property type="match status" value="1"/>
</dbReference>
<proteinExistence type="inferred from homology"/>
<dbReference type="Pfam" id="PF02817">
    <property type="entry name" value="E3_binding"/>
    <property type="match status" value="1"/>
</dbReference>
<dbReference type="InterPro" id="IPR036625">
    <property type="entry name" value="E3-bd_dom_sf"/>
</dbReference>
<dbReference type="SUPFAM" id="SSF52777">
    <property type="entry name" value="CoA-dependent acyltransferases"/>
    <property type="match status" value="1"/>
</dbReference>
<evidence type="ECO:0000259" key="8">
    <source>
        <dbReference type="PROSITE" id="PS51826"/>
    </source>
</evidence>
<dbReference type="PROSITE" id="PS51826">
    <property type="entry name" value="PSBD"/>
    <property type="match status" value="1"/>
</dbReference>
<evidence type="ECO:0000256" key="6">
    <source>
        <dbReference type="RuleBase" id="RU003423"/>
    </source>
</evidence>
<reference evidence="10" key="1">
    <citation type="submission" date="2016-11" db="EMBL/GenBank/DDBJ databases">
        <authorList>
            <person name="Varghese N."/>
            <person name="Submissions S."/>
        </authorList>
    </citation>
    <scope>NUCLEOTIDE SEQUENCE [LARGE SCALE GENOMIC DNA]</scope>
    <source>
        <strain evidence="10">CGMCC 1.6496</strain>
    </source>
</reference>
<comment type="cofactor">
    <cofactor evidence="1 6">
        <name>(R)-lipoate</name>
        <dbReference type="ChEBI" id="CHEBI:83088"/>
    </cofactor>
</comment>
<dbReference type="Proteomes" id="UP000184079">
    <property type="component" value="Unassembled WGS sequence"/>
</dbReference>
<dbReference type="PROSITE" id="PS00189">
    <property type="entry name" value="LIPOYL"/>
    <property type="match status" value="1"/>
</dbReference>
<dbReference type="InterPro" id="IPR003016">
    <property type="entry name" value="2-oxoA_DH_lipoyl-BS"/>
</dbReference>
<dbReference type="EMBL" id="FQXD01000017">
    <property type="protein sequence ID" value="SHH88265.1"/>
    <property type="molecule type" value="Genomic_DNA"/>
</dbReference>
<evidence type="ECO:0000256" key="1">
    <source>
        <dbReference type="ARBA" id="ARBA00001938"/>
    </source>
</evidence>
<dbReference type="AlphaFoldDB" id="A0A1M5WL47"/>
<dbReference type="FunFam" id="3.30.559.10:FF:000007">
    <property type="entry name" value="Dihydrolipoamide acetyltransferase component of pyruvate dehydrogenase complex"/>
    <property type="match status" value="1"/>
</dbReference>
<evidence type="ECO:0000259" key="7">
    <source>
        <dbReference type="PROSITE" id="PS50968"/>
    </source>
</evidence>
<evidence type="ECO:0000313" key="10">
    <source>
        <dbReference type="Proteomes" id="UP000184079"/>
    </source>
</evidence>
<organism evidence="9 10">
    <name type="scientific">Virgibacillus chiguensis</name>
    <dbReference type="NCBI Taxonomy" id="411959"/>
    <lineage>
        <taxon>Bacteria</taxon>
        <taxon>Bacillati</taxon>
        <taxon>Bacillota</taxon>
        <taxon>Bacilli</taxon>
        <taxon>Bacillales</taxon>
        <taxon>Bacillaceae</taxon>
        <taxon>Virgibacillus</taxon>
    </lineage>
</organism>
<protein>
    <recommendedName>
        <fullName evidence="6">Dihydrolipoamide acetyltransferase component of pyruvate dehydrogenase complex</fullName>
        <ecNumber evidence="6">2.3.1.-</ecNumber>
    </recommendedName>
</protein>
<keyword evidence="10" id="KW-1185">Reference proteome</keyword>
<name>A0A1M5WL47_9BACI</name>
<dbReference type="Gene3D" id="3.30.559.10">
    <property type="entry name" value="Chloramphenicol acetyltransferase-like domain"/>
    <property type="match status" value="1"/>
</dbReference>
<evidence type="ECO:0000256" key="2">
    <source>
        <dbReference type="ARBA" id="ARBA00007317"/>
    </source>
</evidence>
<dbReference type="RefSeq" id="WP_073011971.1">
    <property type="nucleotide sequence ID" value="NZ_FQXD01000017.1"/>
</dbReference>
<evidence type="ECO:0000313" key="9">
    <source>
        <dbReference type="EMBL" id="SHH88265.1"/>
    </source>
</evidence>
<dbReference type="GO" id="GO:0016407">
    <property type="term" value="F:acetyltransferase activity"/>
    <property type="evidence" value="ECO:0007669"/>
    <property type="project" value="TreeGrafter"/>
</dbReference>
<dbReference type="InterPro" id="IPR011053">
    <property type="entry name" value="Single_hybrid_motif"/>
</dbReference>
<dbReference type="EC" id="2.3.1.-" evidence="6"/>
<dbReference type="PANTHER" id="PTHR43178">
    <property type="entry name" value="DIHYDROLIPOAMIDE ACETYLTRANSFERASE COMPONENT OF PYRUVATE DEHYDROGENASE COMPLEX"/>
    <property type="match status" value="1"/>
</dbReference>
<dbReference type="Gene3D" id="4.10.320.10">
    <property type="entry name" value="E3-binding domain"/>
    <property type="match status" value="1"/>
</dbReference>
<dbReference type="GO" id="GO:0005737">
    <property type="term" value="C:cytoplasm"/>
    <property type="evidence" value="ECO:0007669"/>
    <property type="project" value="TreeGrafter"/>
</dbReference>
<dbReference type="InterPro" id="IPR000089">
    <property type="entry name" value="Biotin_lipoyl"/>
</dbReference>
<keyword evidence="4 6" id="KW-0450">Lipoyl</keyword>
<dbReference type="InterPro" id="IPR001078">
    <property type="entry name" value="2-oxoacid_DH_actylTfrase"/>
</dbReference>
<dbReference type="PROSITE" id="PS50968">
    <property type="entry name" value="BIOTINYL_LIPOYL"/>
    <property type="match status" value="1"/>
</dbReference>
<evidence type="ECO:0000256" key="4">
    <source>
        <dbReference type="ARBA" id="ARBA00022823"/>
    </source>
</evidence>
<evidence type="ECO:0000256" key="3">
    <source>
        <dbReference type="ARBA" id="ARBA00022679"/>
    </source>
</evidence>
<dbReference type="InterPro" id="IPR023213">
    <property type="entry name" value="CAT-like_dom_sf"/>
</dbReference>
<dbReference type="GO" id="GO:0031405">
    <property type="term" value="F:lipoic acid binding"/>
    <property type="evidence" value="ECO:0007669"/>
    <property type="project" value="TreeGrafter"/>
</dbReference>
<sequence>MIYSFILPDSGEGIHESEIVSWVVQPGDKVKEDDTLVEIQSDKAVVELPSPVSGVVKKLLFKEGDVPKVGDAIMEIEMSDEGAEKVATAEEGNVTKERGTDTVAIEHEAVRHLTPSEELPEKTLDQKSVAKKPASDVDIRMLAIPAVRKYAREKDVDITQVPATGKNSRVTKEDIDHFLASGGQAAQEEVVQKEMVQEQAAPETTVTELERRVKMTPTRKAIANAMVNSKATSPHVTVLDRVNVSKLVEHRDRFKVIAKERGVKLTYTAYFVKALTAILTRYPDLNASIDEKAGEIIYKNYVNVGIATDTDKGLFVPVIHDTDRKSLFKIAEDLAENTERAMNGTLTSADMKNSSMTITNVGALATSGVWSTPIINQPEVAILGVGRIEDEVIPDENKQPIVAPMLKISFGFDHRIIDGGTAQRAINDLKDYLADPELLFVEG</sequence>
<dbReference type="InterPro" id="IPR004167">
    <property type="entry name" value="PSBD"/>
</dbReference>
<keyword evidence="9" id="KW-0670">Pyruvate</keyword>
<accession>A0A1M5WL47</accession>
<dbReference type="SUPFAM" id="SSF51230">
    <property type="entry name" value="Single hybrid motif"/>
    <property type="match status" value="1"/>
</dbReference>
<feature type="domain" description="Peripheral subunit-binding (PSBD)" evidence="8">
    <location>
        <begin position="142"/>
        <end position="179"/>
    </location>
</feature>
<dbReference type="Gene3D" id="2.40.50.100">
    <property type="match status" value="1"/>
</dbReference>
<gene>
    <name evidence="9" type="ORF">SAMN05421807_11720</name>
</gene>
<dbReference type="CDD" id="cd06849">
    <property type="entry name" value="lipoyl_domain"/>
    <property type="match status" value="1"/>
</dbReference>
<feature type="domain" description="Lipoyl-binding" evidence="7">
    <location>
        <begin position="2"/>
        <end position="77"/>
    </location>
</feature>
<dbReference type="PANTHER" id="PTHR43178:SF5">
    <property type="entry name" value="LIPOAMIDE ACYLTRANSFERASE COMPONENT OF BRANCHED-CHAIN ALPHA-KETO ACID DEHYDROGENASE COMPLEX, MITOCHONDRIAL"/>
    <property type="match status" value="1"/>
</dbReference>
<comment type="similarity">
    <text evidence="2 6">Belongs to the 2-oxoacid dehydrogenase family.</text>
</comment>
<evidence type="ECO:0000256" key="5">
    <source>
        <dbReference type="ARBA" id="ARBA00023315"/>
    </source>
</evidence>
<dbReference type="Pfam" id="PF00364">
    <property type="entry name" value="Biotin_lipoyl"/>
    <property type="match status" value="1"/>
</dbReference>
<keyword evidence="3 6" id="KW-0808">Transferase</keyword>
<dbReference type="InterPro" id="IPR050743">
    <property type="entry name" value="2-oxoacid_DH_E2_comp"/>
</dbReference>
<keyword evidence="5 6" id="KW-0012">Acyltransferase</keyword>
<dbReference type="SUPFAM" id="SSF47005">
    <property type="entry name" value="Peripheral subunit-binding domain of 2-oxo acid dehydrogenase complex"/>
    <property type="match status" value="1"/>
</dbReference>
<dbReference type="OrthoDB" id="9805770at2"/>